<feature type="compositionally biased region" description="Basic and acidic residues" evidence="1">
    <location>
        <begin position="320"/>
        <end position="329"/>
    </location>
</feature>
<protein>
    <submittedName>
        <fullName evidence="2">Uncharacterized protein</fullName>
    </submittedName>
</protein>
<dbReference type="AlphaFoldDB" id="A0A2G8JBP1"/>
<feature type="region of interest" description="Disordered" evidence="1">
    <location>
        <begin position="165"/>
        <end position="201"/>
    </location>
</feature>
<accession>A0A2G8JBP1</accession>
<evidence type="ECO:0000256" key="1">
    <source>
        <dbReference type="SAM" id="MobiDB-lite"/>
    </source>
</evidence>
<feature type="compositionally biased region" description="Basic and acidic residues" evidence="1">
    <location>
        <begin position="53"/>
        <end position="63"/>
    </location>
</feature>
<evidence type="ECO:0000313" key="3">
    <source>
        <dbReference type="Proteomes" id="UP000230750"/>
    </source>
</evidence>
<proteinExistence type="predicted"/>
<comment type="caution">
    <text evidence="2">The sequence shown here is derived from an EMBL/GenBank/DDBJ whole genome shotgun (WGS) entry which is preliminary data.</text>
</comment>
<reference evidence="2 3" key="1">
    <citation type="journal article" date="2017" name="PLoS Biol.">
        <title>The sea cucumber genome provides insights into morphological evolution and visceral regeneration.</title>
        <authorList>
            <person name="Zhang X."/>
            <person name="Sun L."/>
            <person name="Yuan J."/>
            <person name="Sun Y."/>
            <person name="Gao Y."/>
            <person name="Zhang L."/>
            <person name="Li S."/>
            <person name="Dai H."/>
            <person name="Hamel J.F."/>
            <person name="Liu C."/>
            <person name="Yu Y."/>
            <person name="Liu S."/>
            <person name="Lin W."/>
            <person name="Guo K."/>
            <person name="Jin S."/>
            <person name="Xu P."/>
            <person name="Storey K.B."/>
            <person name="Huan P."/>
            <person name="Zhang T."/>
            <person name="Zhou Y."/>
            <person name="Zhang J."/>
            <person name="Lin C."/>
            <person name="Li X."/>
            <person name="Xing L."/>
            <person name="Huo D."/>
            <person name="Sun M."/>
            <person name="Wang L."/>
            <person name="Mercier A."/>
            <person name="Li F."/>
            <person name="Yang H."/>
            <person name="Xiang J."/>
        </authorList>
    </citation>
    <scope>NUCLEOTIDE SEQUENCE [LARGE SCALE GENOMIC DNA]</scope>
    <source>
        <strain evidence="2">Shaxun</strain>
        <tissue evidence="2">Muscle</tissue>
    </source>
</reference>
<gene>
    <name evidence="2" type="ORF">BSL78_30035</name>
</gene>
<dbReference type="EMBL" id="MRZV01002720">
    <property type="protein sequence ID" value="PIK33149.1"/>
    <property type="molecule type" value="Genomic_DNA"/>
</dbReference>
<evidence type="ECO:0000313" key="2">
    <source>
        <dbReference type="EMBL" id="PIK33149.1"/>
    </source>
</evidence>
<dbReference type="Proteomes" id="UP000230750">
    <property type="component" value="Unassembled WGS sequence"/>
</dbReference>
<sequence length="359" mass="39899">MSFDIREPTEDSVKQEEDDGIAQLLFILQDEFKEGNNVQDVLDGTAKLRKSKSVGDLRDRRPSVDSFGSQSSSVRSLCLSELDHSFRNHDISWHNDDAFARSRSSSATSHNLSESSSIHSPIDNPVFVFPSCNEEDEEEDEIPVSMIDIPSPDPVSSPEVFIEFDIPPRTPDLSEEADSAIAKPEIDDDNLKDGGDLKEDEETLESIAASFKAEDHPIPEEQICAISNKADILGNESKKTESTADKESPNVADVEESLDALAESFRVDQIKKVGAHKDPVVKTDEGRTKTSLKGLVQALIAVSHVVDHRQFSNSKEEDDAFRTSDENGNHKSMLTENKVVSSATNDEWMKKTMFFHFQN</sequence>
<name>A0A2G8JBP1_STIJA</name>
<keyword evidence="3" id="KW-1185">Reference proteome</keyword>
<feature type="region of interest" description="Disordered" evidence="1">
    <location>
        <begin position="311"/>
        <end position="335"/>
    </location>
</feature>
<organism evidence="2 3">
    <name type="scientific">Stichopus japonicus</name>
    <name type="common">Sea cucumber</name>
    <dbReference type="NCBI Taxonomy" id="307972"/>
    <lineage>
        <taxon>Eukaryota</taxon>
        <taxon>Metazoa</taxon>
        <taxon>Echinodermata</taxon>
        <taxon>Eleutherozoa</taxon>
        <taxon>Echinozoa</taxon>
        <taxon>Holothuroidea</taxon>
        <taxon>Aspidochirotacea</taxon>
        <taxon>Aspidochirotida</taxon>
        <taxon>Stichopodidae</taxon>
        <taxon>Apostichopus</taxon>
    </lineage>
</organism>
<feature type="region of interest" description="Disordered" evidence="1">
    <location>
        <begin position="51"/>
        <end position="70"/>
    </location>
</feature>